<dbReference type="EMBL" id="BAABFV010000001">
    <property type="protein sequence ID" value="GAA4360905.1"/>
    <property type="molecule type" value="Genomic_DNA"/>
</dbReference>
<name>A0ABP8IKR6_9GAMM</name>
<keyword evidence="2 3" id="KW-0040">ANK repeat</keyword>
<keyword evidence="1" id="KW-0677">Repeat</keyword>
<dbReference type="PROSITE" id="PS50088">
    <property type="entry name" value="ANK_REPEAT"/>
    <property type="match status" value="2"/>
</dbReference>
<evidence type="ECO:0000313" key="5">
    <source>
        <dbReference type="Proteomes" id="UP001501011"/>
    </source>
</evidence>
<feature type="repeat" description="ANK" evidence="3">
    <location>
        <begin position="77"/>
        <end position="111"/>
    </location>
</feature>
<protein>
    <recommendedName>
        <fullName evidence="6">Ankyrin repeat domain-containing protein</fullName>
    </recommendedName>
</protein>
<dbReference type="RefSeq" id="WP_345292457.1">
    <property type="nucleotide sequence ID" value="NZ_BAABFV010000001.1"/>
</dbReference>
<dbReference type="SUPFAM" id="SSF48403">
    <property type="entry name" value="Ankyrin repeat"/>
    <property type="match status" value="1"/>
</dbReference>
<dbReference type="PROSITE" id="PS50297">
    <property type="entry name" value="ANK_REP_REGION"/>
    <property type="match status" value="2"/>
</dbReference>
<dbReference type="InterPro" id="IPR002110">
    <property type="entry name" value="Ankyrin_rpt"/>
</dbReference>
<comment type="caution">
    <text evidence="4">The sequence shown here is derived from an EMBL/GenBank/DDBJ whole genome shotgun (WGS) entry which is preliminary data.</text>
</comment>
<reference evidence="5" key="1">
    <citation type="journal article" date="2019" name="Int. J. Syst. Evol. Microbiol.">
        <title>The Global Catalogue of Microorganisms (GCM) 10K type strain sequencing project: providing services to taxonomists for standard genome sequencing and annotation.</title>
        <authorList>
            <consortium name="The Broad Institute Genomics Platform"/>
            <consortium name="The Broad Institute Genome Sequencing Center for Infectious Disease"/>
            <person name="Wu L."/>
            <person name="Ma J."/>
        </authorList>
    </citation>
    <scope>NUCLEOTIDE SEQUENCE [LARGE SCALE GENOMIC DNA]</scope>
    <source>
        <strain evidence="5">JCM 17728</strain>
    </source>
</reference>
<keyword evidence="5" id="KW-1185">Reference proteome</keyword>
<dbReference type="Gene3D" id="1.25.40.20">
    <property type="entry name" value="Ankyrin repeat-containing domain"/>
    <property type="match status" value="1"/>
</dbReference>
<proteinExistence type="predicted"/>
<dbReference type="InterPro" id="IPR036770">
    <property type="entry name" value="Ankyrin_rpt-contain_sf"/>
</dbReference>
<dbReference type="PANTHER" id="PTHR24171">
    <property type="entry name" value="ANKYRIN REPEAT DOMAIN-CONTAINING PROTEIN 39-RELATED"/>
    <property type="match status" value="1"/>
</dbReference>
<evidence type="ECO:0000256" key="3">
    <source>
        <dbReference type="PROSITE-ProRule" id="PRU00023"/>
    </source>
</evidence>
<dbReference type="Pfam" id="PF12796">
    <property type="entry name" value="Ank_2"/>
    <property type="match status" value="1"/>
</dbReference>
<dbReference type="PRINTS" id="PR01415">
    <property type="entry name" value="ANKYRIN"/>
</dbReference>
<accession>A0ABP8IKR6</accession>
<dbReference type="SMART" id="SM00248">
    <property type="entry name" value="ANK"/>
    <property type="match status" value="3"/>
</dbReference>
<sequence>MSNIDEYKRSELHYLCIGIPENERLKKLQELIASGENINAQDRNGWSPLHFAAQEGDHKVAKLLIENGADISLVDVNGNTPIWVATMNSYHGTEVITILLSSGADPSQKNIHGVSPIDVSPELFKDAI</sequence>
<evidence type="ECO:0008006" key="6">
    <source>
        <dbReference type="Google" id="ProtNLM"/>
    </source>
</evidence>
<evidence type="ECO:0000313" key="4">
    <source>
        <dbReference type="EMBL" id="GAA4360905.1"/>
    </source>
</evidence>
<dbReference type="Proteomes" id="UP001501011">
    <property type="component" value="Unassembled WGS sequence"/>
</dbReference>
<organism evidence="4 5">
    <name type="scientific">Kangiella marina</name>
    <dbReference type="NCBI Taxonomy" id="1079178"/>
    <lineage>
        <taxon>Bacteria</taxon>
        <taxon>Pseudomonadati</taxon>
        <taxon>Pseudomonadota</taxon>
        <taxon>Gammaproteobacteria</taxon>
        <taxon>Kangiellales</taxon>
        <taxon>Kangiellaceae</taxon>
        <taxon>Kangiella</taxon>
    </lineage>
</organism>
<gene>
    <name evidence="4" type="ORF">GCM10023151_13620</name>
</gene>
<dbReference type="PANTHER" id="PTHR24171:SF8">
    <property type="entry name" value="BRCA1-ASSOCIATED RING DOMAIN PROTEIN 1"/>
    <property type="match status" value="1"/>
</dbReference>
<evidence type="ECO:0000256" key="2">
    <source>
        <dbReference type="ARBA" id="ARBA00023043"/>
    </source>
</evidence>
<feature type="repeat" description="ANK" evidence="3">
    <location>
        <begin position="44"/>
        <end position="76"/>
    </location>
</feature>
<evidence type="ECO:0000256" key="1">
    <source>
        <dbReference type="ARBA" id="ARBA00022737"/>
    </source>
</evidence>